<dbReference type="RefSeq" id="WP_053390792.1">
    <property type="nucleotide sequence ID" value="NZ_CP010899.1"/>
</dbReference>
<organism evidence="2 3">
    <name type="scientific">Spiroplasma kunkelii CR2-3x</name>
    <dbReference type="NCBI Taxonomy" id="273035"/>
    <lineage>
        <taxon>Bacteria</taxon>
        <taxon>Bacillati</taxon>
        <taxon>Mycoplasmatota</taxon>
        <taxon>Mollicutes</taxon>
        <taxon>Entomoplasmatales</taxon>
        <taxon>Spiroplasmataceae</taxon>
        <taxon>Spiroplasma</taxon>
    </lineage>
</organism>
<accession>A0A0K2JH25</accession>
<dbReference type="EMBL" id="CP010899">
    <property type="protein sequence ID" value="ALA97541.1"/>
    <property type="molecule type" value="Genomic_DNA"/>
</dbReference>
<dbReference type="Pfam" id="PF01863">
    <property type="entry name" value="YgjP-like"/>
    <property type="match status" value="1"/>
</dbReference>
<sequence>MALEKVIPYQGNLIKYDLIIKEQNNIVLNVNNGKIKVSAPSYAHDWEIETLIYKNIKKIITVINIHDNYRKIVINPNGTSYVYVFNEKYPLQLTNENIHTKIINRQYFLLKDAGIYDENVKKLHHFLKQKFSYKFEQLLNKWATIMNLSYKNLTIKAMVRKWGVCYPQTEKIVLNTKLIHFDPTVLEYVIIHELSHLVHHNHSKAFWYHVEKYMPNYREKVEILKKPGI</sequence>
<keyword evidence="3" id="KW-1185">Reference proteome</keyword>
<dbReference type="CDD" id="cd07344">
    <property type="entry name" value="M48_yhfN_like"/>
    <property type="match status" value="1"/>
</dbReference>
<dbReference type="AlphaFoldDB" id="A0A0K2JH25"/>
<evidence type="ECO:0000313" key="3">
    <source>
        <dbReference type="Proteomes" id="UP000062963"/>
    </source>
</evidence>
<dbReference type="Proteomes" id="UP000062963">
    <property type="component" value="Chromosome"/>
</dbReference>
<dbReference type="Gene3D" id="3.30.2010.10">
    <property type="entry name" value="Metalloproteases ('zincins'), catalytic domain"/>
    <property type="match status" value="1"/>
</dbReference>
<dbReference type="InterPro" id="IPR053136">
    <property type="entry name" value="UTP_pyrophosphatase-like"/>
</dbReference>
<gene>
    <name evidence="2" type="ORF">SKUN_00648</name>
</gene>
<dbReference type="PANTHER" id="PTHR30399">
    <property type="entry name" value="UNCHARACTERIZED PROTEIN YGJP"/>
    <property type="match status" value="1"/>
</dbReference>
<dbReference type="PATRIC" id="fig|273035.7.peg.780"/>
<feature type="domain" description="YgjP-like metallopeptidase" evidence="1">
    <location>
        <begin position="25"/>
        <end position="226"/>
    </location>
</feature>
<proteinExistence type="predicted"/>
<dbReference type="KEGG" id="skn:SKUN_00648"/>
<dbReference type="InterPro" id="IPR002725">
    <property type="entry name" value="YgjP-like_metallopeptidase"/>
</dbReference>
<dbReference type="PANTHER" id="PTHR30399:SF1">
    <property type="entry name" value="UTP PYROPHOSPHATASE"/>
    <property type="match status" value="1"/>
</dbReference>
<evidence type="ECO:0000259" key="1">
    <source>
        <dbReference type="Pfam" id="PF01863"/>
    </source>
</evidence>
<dbReference type="STRING" id="273035.SKUN_00648"/>
<protein>
    <submittedName>
        <fullName evidence="2">Zinc metallopeptidase</fullName>
    </submittedName>
</protein>
<name>A0A0K2JH25_SPIKU</name>
<dbReference type="OrthoDB" id="9811177at2"/>
<reference evidence="2 3" key="1">
    <citation type="journal article" date="2015" name="Genome Announc.">
        <title>Complete Genome Sequence of Spiroplasma kunkelii Strain CR2-3x, Causal Agent of Corn Stunt Disease in Zea mays L.</title>
        <authorList>
            <person name="Davis R.E."/>
            <person name="Shao J."/>
            <person name="Dally E.L."/>
            <person name="Zhao Y."/>
            <person name="Gasparich G.E."/>
            <person name="Gaynor B.J."/>
            <person name="Athey J.C."/>
            <person name="Harrison N.A."/>
            <person name="Donofrio N."/>
        </authorList>
    </citation>
    <scope>NUCLEOTIDE SEQUENCE [LARGE SCALE GENOMIC DNA]</scope>
    <source>
        <strain evidence="2 3">CR2-3x</strain>
    </source>
</reference>
<evidence type="ECO:0000313" key="2">
    <source>
        <dbReference type="EMBL" id="ALA97541.1"/>
    </source>
</evidence>